<comment type="similarity">
    <text evidence="3">Belongs to the KLHDC10 family.</text>
</comment>
<dbReference type="InterPro" id="IPR052125">
    <property type="entry name" value="KLHDC10"/>
</dbReference>
<keyword evidence="1" id="KW-0880">Kelch repeat</keyword>
<gene>
    <name evidence="5" type="ORF">LSH36_816g00058</name>
</gene>
<dbReference type="SUPFAM" id="SSF50965">
    <property type="entry name" value="Galactose oxidase, central domain"/>
    <property type="match status" value="1"/>
</dbReference>
<evidence type="ECO:0000313" key="6">
    <source>
        <dbReference type="Proteomes" id="UP001208570"/>
    </source>
</evidence>
<evidence type="ECO:0000256" key="1">
    <source>
        <dbReference type="ARBA" id="ARBA00022441"/>
    </source>
</evidence>
<dbReference type="GO" id="GO:0032874">
    <property type="term" value="P:positive regulation of stress-activated MAPK cascade"/>
    <property type="evidence" value="ECO:0007669"/>
    <property type="project" value="TreeGrafter"/>
</dbReference>
<dbReference type="EMBL" id="JAODUP010000816">
    <property type="protein sequence ID" value="KAK2143745.1"/>
    <property type="molecule type" value="Genomic_DNA"/>
</dbReference>
<keyword evidence="2" id="KW-0677">Repeat</keyword>
<dbReference type="InterPro" id="IPR006652">
    <property type="entry name" value="Kelch_1"/>
</dbReference>
<reference evidence="5" key="1">
    <citation type="journal article" date="2023" name="Mol. Biol. Evol.">
        <title>Third-Generation Sequencing Reveals the Adaptive Role of the Epigenome in Three Deep-Sea Polychaetes.</title>
        <authorList>
            <person name="Perez M."/>
            <person name="Aroh O."/>
            <person name="Sun Y."/>
            <person name="Lan Y."/>
            <person name="Juniper S.K."/>
            <person name="Young C.R."/>
            <person name="Angers B."/>
            <person name="Qian P.Y."/>
        </authorList>
    </citation>
    <scope>NUCLEOTIDE SEQUENCE</scope>
    <source>
        <strain evidence="5">P08H-3</strain>
    </source>
</reference>
<evidence type="ECO:0000313" key="5">
    <source>
        <dbReference type="EMBL" id="KAK2143745.1"/>
    </source>
</evidence>
<sequence>MSAPIRVGRFELIEPKSNRNGHPLKPVGRSGHCSVADDGNLYVFGGYNPQGPLATWDEAFEGHNVITLPISLEKQGILPELWIFNFATKRWCAPETRGVTPTAAASSSIILLKDKLLVYGGTVFPFGHLMSNSLFLLDLSKDFTWKRINGTGHGHELPLATYGQSTLVHDEHLYVFAGAFSFHLEPVNDLHRLNIKTLKWEKIAAFGNLPNGSYKQEMAIDPAGSCFYVLGGGHLAGAIGLEQFNVYHFETRTWSSKHTTADPKHGFPKSRSSFGCVQRDGWVVILGGRHYSVNVLDVLNVGLDDVWALELGSLQWTKLEIVLPKPMYFHTVSLAPSGMLYIYGGIVEHEQRSSDIYQLRLFAPTLAELAWQKLIEKTDSFNNISRADLKNVGLPSGYIDRLPP</sequence>
<accession>A0AAD9J0M2</accession>
<evidence type="ECO:0000256" key="3">
    <source>
        <dbReference type="ARBA" id="ARBA00038487"/>
    </source>
</evidence>
<dbReference type="PANTHER" id="PTHR46428:SF1">
    <property type="entry name" value="KELCH DOMAIN-CONTAINING PROTEIN 10"/>
    <property type="match status" value="1"/>
</dbReference>
<comment type="caution">
    <text evidence="5">The sequence shown here is derived from an EMBL/GenBank/DDBJ whole genome shotgun (WGS) entry which is preliminary data.</text>
</comment>
<dbReference type="Gene3D" id="2.120.10.80">
    <property type="entry name" value="Kelch-type beta propeller"/>
    <property type="match status" value="2"/>
</dbReference>
<dbReference type="Pfam" id="PF24681">
    <property type="entry name" value="Kelch_KLHDC2_KLHL20_DRC7"/>
    <property type="match status" value="1"/>
</dbReference>
<organism evidence="5 6">
    <name type="scientific">Paralvinella palmiformis</name>
    <dbReference type="NCBI Taxonomy" id="53620"/>
    <lineage>
        <taxon>Eukaryota</taxon>
        <taxon>Metazoa</taxon>
        <taxon>Spiralia</taxon>
        <taxon>Lophotrochozoa</taxon>
        <taxon>Annelida</taxon>
        <taxon>Polychaeta</taxon>
        <taxon>Sedentaria</taxon>
        <taxon>Canalipalpata</taxon>
        <taxon>Terebellida</taxon>
        <taxon>Terebelliformia</taxon>
        <taxon>Alvinellidae</taxon>
        <taxon>Paralvinella</taxon>
    </lineage>
</organism>
<evidence type="ECO:0000256" key="2">
    <source>
        <dbReference type="ARBA" id="ARBA00022737"/>
    </source>
</evidence>
<dbReference type="Proteomes" id="UP001208570">
    <property type="component" value="Unassembled WGS sequence"/>
</dbReference>
<dbReference type="AlphaFoldDB" id="A0AAD9J0M2"/>
<keyword evidence="6" id="KW-1185">Reference proteome</keyword>
<protein>
    <recommendedName>
        <fullName evidence="4">Kelch domain-containing protein 10</fullName>
    </recommendedName>
</protein>
<dbReference type="Pfam" id="PF01344">
    <property type="entry name" value="Kelch_1"/>
    <property type="match status" value="1"/>
</dbReference>
<dbReference type="PANTHER" id="PTHR46428">
    <property type="entry name" value="KELCH DOMAIN-CONTAINING PROTEIN 10"/>
    <property type="match status" value="1"/>
</dbReference>
<proteinExistence type="inferred from homology"/>
<name>A0AAD9J0M2_9ANNE</name>
<evidence type="ECO:0000256" key="4">
    <source>
        <dbReference type="ARBA" id="ARBA00041041"/>
    </source>
</evidence>
<dbReference type="InterPro" id="IPR015915">
    <property type="entry name" value="Kelch-typ_b-propeller"/>
</dbReference>
<dbReference type="InterPro" id="IPR011043">
    <property type="entry name" value="Gal_Oxase/kelch_b-propeller"/>
</dbReference>